<dbReference type="EMBL" id="CP019699">
    <property type="protein sequence ID" value="AQS57436.1"/>
    <property type="molecule type" value="Genomic_DNA"/>
</dbReference>
<feature type="domain" description="Amine oxidase" evidence="2">
    <location>
        <begin position="13"/>
        <end position="253"/>
    </location>
</feature>
<evidence type="ECO:0000313" key="3">
    <source>
        <dbReference type="EMBL" id="AQS57436.1"/>
    </source>
</evidence>
<name>A0A1U9KBP5_9BACL</name>
<organism evidence="3 4">
    <name type="scientific">Novibacillus thermophilus</name>
    <dbReference type="NCBI Taxonomy" id="1471761"/>
    <lineage>
        <taxon>Bacteria</taxon>
        <taxon>Bacillati</taxon>
        <taxon>Bacillota</taxon>
        <taxon>Bacilli</taxon>
        <taxon>Bacillales</taxon>
        <taxon>Thermoactinomycetaceae</taxon>
        <taxon>Novibacillus</taxon>
    </lineage>
</organism>
<dbReference type="KEGG" id="ntr:B0W44_06850"/>
<dbReference type="SUPFAM" id="SSF51905">
    <property type="entry name" value="FAD/NAD(P)-binding domain"/>
    <property type="match status" value="1"/>
</dbReference>
<dbReference type="STRING" id="1471761.B0W44_06850"/>
<gene>
    <name evidence="3" type="ORF">B0W44_06850</name>
</gene>
<dbReference type="PANTHER" id="PTHR43734:SF1">
    <property type="entry name" value="PHYTOENE DESATURASE"/>
    <property type="match status" value="1"/>
</dbReference>
<proteinExistence type="inferred from homology"/>
<protein>
    <recommendedName>
        <fullName evidence="2">Amine oxidase domain-containing protein</fullName>
    </recommendedName>
</protein>
<evidence type="ECO:0000259" key="2">
    <source>
        <dbReference type="Pfam" id="PF01593"/>
    </source>
</evidence>
<comment type="similarity">
    <text evidence="1">Belongs to the carotenoid/retinoid oxidoreductase family. CrtN subfamily.</text>
</comment>
<dbReference type="Gene3D" id="3.50.50.60">
    <property type="entry name" value="FAD/NAD(P)-binding domain"/>
    <property type="match status" value="1"/>
</dbReference>
<dbReference type="GO" id="GO:0016491">
    <property type="term" value="F:oxidoreductase activity"/>
    <property type="evidence" value="ECO:0007669"/>
    <property type="project" value="InterPro"/>
</dbReference>
<reference evidence="3 4" key="1">
    <citation type="journal article" date="2015" name="Int. J. Syst. Evol. Microbiol.">
        <title>Novibacillus thermophilus gen. nov., sp. nov., a Gram-staining-negative and moderately thermophilic member of the family Thermoactinomycetaceae.</title>
        <authorList>
            <person name="Yang G."/>
            <person name="Chen J."/>
            <person name="Zhou S."/>
        </authorList>
    </citation>
    <scope>NUCLEOTIDE SEQUENCE [LARGE SCALE GENOMIC DNA]</scope>
    <source>
        <strain evidence="3 4">SG-1</strain>
    </source>
</reference>
<dbReference type="AlphaFoldDB" id="A0A1U9KBP5"/>
<dbReference type="PANTHER" id="PTHR43734">
    <property type="entry name" value="PHYTOENE DESATURASE"/>
    <property type="match status" value="1"/>
</dbReference>
<evidence type="ECO:0000313" key="4">
    <source>
        <dbReference type="Proteomes" id="UP000188603"/>
    </source>
</evidence>
<dbReference type="Pfam" id="PF01593">
    <property type="entry name" value="Amino_oxidase"/>
    <property type="match status" value="1"/>
</dbReference>
<sequence>MQNVDVAIIGGGISGLTAANYLAKAGLSVLLIEKSNRLGGRARTVKKNGVFFNLGLHAFYQDGEGERVLRELDIPLSGGNPPAKAVAVWRNKMFPVPTGPLQLLSSKLLTLSGKIELARFMAKIGKIESARIGSISLQDWAEREIRDPIIRHLVYAICRTNSYVPYPDLQPAGPSVRQLQRTFSGKAMYVDKGWGSIVDSLQERATRTGVTILSNKRVIEIEHDEKVRHIRFDNGDRVAVPFVIASVEPEEISRLVKRGGSATISQWVNRTRPINVACLDIALRKLPKLSPDYAVAFWIDQPLFYSNQSSAAKMSEDGSIVVSLAKYLGSEPGDWKQDKWQLERAMDVLQPGWQNEVVARQFLPRMTAIHDFISIDKNGTFVGPAVPEIKGLYVTGDWTGRGEMLVDAALASAKRAAMQVVKEFDKLKKRGEVPSGDRGVVHDV</sequence>
<keyword evidence="4" id="KW-1185">Reference proteome</keyword>
<dbReference type="Gene3D" id="3.90.660.50">
    <property type="match status" value="1"/>
</dbReference>
<evidence type="ECO:0000256" key="1">
    <source>
        <dbReference type="ARBA" id="ARBA00038322"/>
    </source>
</evidence>
<dbReference type="Proteomes" id="UP000188603">
    <property type="component" value="Chromosome"/>
</dbReference>
<dbReference type="PRINTS" id="PR00469">
    <property type="entry name" value="PNDRDTASEII"/>
</dbReference>
<accession>A0A1U9KBP5</accession>
<dbReference type="InterPro" id="IPR036188">
    <property type="entry name" value="FAD/NAD-bd_sf"/>
</dbReference>
<dbReference type="InterPro" id="IPR002937">
    <property type="entry name" value="Amino_oxidase"/>
</dbReference>